<dbReference type="SMART" id="SM00088">
    <property type="entry name" value="PINT"/>
    <property type="match status" value="1"/>
</dbReference>
<dbReference type="GO" id="GO:0033290">
    <property type="term" value="C:eukaryotic 48S preinitiation complex"/>
    <property type="evidence" value="ECO:0007669"/>
    <property type="project" value="UniProtKB-UniRule"/>
</dbReference>
<keyword evidence="3 5" id="KW-0396">Initiation factor</keyword>
<evidence type="ECO:0000259" key="6">
    <source>
        <dbReference type="PROSITE" id="PS50250"/>
    </source>
</evidence>
<evidence type="ECO:0000313" key="8">
    <source>
        <dbReference type="Proteomes" id="UP000054144"/>
    </source>
</evidence>
<name>A0A0D7ANG3_9AGAR</name>
<dbReference type="InterPro" id="IPR027528">
    <property type="entry name" value="eIF3m"/>
</dbReference>
<feature type="domain" description="PCI" evidence="6">
    <location>
        <begin position="182"/>
        <end position="362"/>
    </location>
</feature>
<keyword evidence="4 5" id="KW-0648">Protein biosynthesis</keyword>
<comment type="subcellular location">
    <subcellularLocation>
        <location evidence="5">Cytoplasm</location>
    </subcellularLocation>
</comment>
<dbReference type="InterPro" id="IPR000717">
    <property type="entry name" value="PCI_dom"/>
</dbReference>
<organism evidence="7 8">
    <name type="scientific">Fistulina hepatica ATCC 64428</name>
    <dbReference type="NCBI Taxonomy" id="1128425"/>
    <lineage>
        <taxon>Eukaryota</taxon>
        <taxon>Fungi</taxon>
        <taxon>Dikarya</taxon>
        <taxon>Basidiomycota</taxon>
        <taxon>Agaricomycotina</taxon>
        <taxon>Agaricomycetes</taxon>
        <taxon>Agaricomycetidae</taxon>
        <taxon>Agaricales</taxon>
        <taxon>Fistulinaceae</taxon>
        <taxon>Fistulina</taxon>
    </lineage>
</organism>
<dbReference type="GO" id="GO:0001732">
    <property type="term" value="P:formation of cytoplasmic translation initiation complex"/>
    <property type="evidence" value="ECO:0007669"/>
    <property type="project" value="UniProtKB-UniRule"/>
</dbReference>
<dbReference type="GO" id="GO:0016282">
    <property type="term" value="C:eukaryotic 43S preinitiation complex"/>
    <property type="evidence" value="ECO:0007669"/>
    <property type="project" value="UniProtKB-UniRule"/>
</dbReference>
<evidence type="ECO:0000313" key="7">
    <source>
        <dbReference type="EMBL" id="KIY52318.1"/>
    </source>
</evidence>
<dbReference type="GO" id="GO:0003743">
    <property type="term" value="F:translation initiation factor activity"/>
    <property type="evidence" value="ECO:0007669"/>
    <property type="project" value="UniProtKB-UniRule"/>
</dbReference>
<dbReference type="InterPro" id="IPR040750">
    <property type="entry name" value="eIF3m_C_helix"/>
</dbReference>
<gene>
    <name evidence="7" type="ORF">FISHEDRAFT_35494</name>
</gene>
<dbReference type="PANTHER" id="PTHR15350:SF2">
    <property type="entry name" value="EUKARYOTIC TRANSLATION INITIATION FACTOR 3 SUBUNIT M"/>
    <property type="match status" value="1"/>
</dbReference>
<dbReference type="PROSITE" id="PS50250">
    <property type="entry name" value="PCI"/>
    <property type="match status" value="1"/>
</dbReference>
<dbReference type="AlphaFoldDB" id="A0A0D7ANG3"/>
<keyword evidence="8" id="KW-1185">Reference proteome</keyword>
<evidence type="ECO:0000256" key="5">
    <source>
        <dbReference type="HAMAP-Rule" id="MF_03012"/>
    </source>
</evidence>
<dbReference type="PANTHER" id="PTHR15350">
    <property type="entry name" value="COP9 SIGNALOSOME COMPLEX SUBUNIT 7/DENDRITIC CELL PROTEIN GA17"/>
    <property type="match status" value="1"/>
</dbReference>
<evidence type="ECO:0000256" key="2">
    <source>
        <dbReference type="ARBA" id="ARBA00022490"/>
    </source>
</evidence>
<evidence type="ECO:0000256" key="1">
    <source>
        <dbReference type="ARBA" id="ARBA00008482"/>
    </source>
</evidence>
<comment type="similarity">
    <text evidence="1">Belongs to the CSN7/EIF3M family. CSN7 subfamily.</text>
</comment>
<accession>A0A0D7ANG3</accession>
<reference evidence="7 8" key="1">
    <citation type="journal article" date="2015" name="Fungal Genet. Biol.">
        <title>Evolution of novel wood decay mechanisms in Agaricales revealed by the genome sequences of Fistulina hepatica and Cylindrobasidium torrendii.</title>
        <authorList>
            <person name="Floudas D."/>
            <person name="Held B.W."/>
            <person name="Riley R."/>
            <person name="Nagy L.G."/>
            <person name="Koehler G."/>
            <person name="Ransdell A.S."/>
            <person name="Younus H."/>
            <person name="Chow J."/>
            <person name="Chiniquy J."/>
            <person name="Lipzen A."/>
            <person name="Tritt A."/>
            <person name="Sun H."/>
            <person name="Haridas S."/>
            <person name="LaButti K."/>
            <person name="Ohm R.A."/>
            <person name="Kues U."/>
            <person name="Blanchette R.A."/>
            <person name="Grigoriev I.V."/>
            <person name="Minto R.E."/>
            <person name="Hibbett D.S."/>
        </authorList>
    </citation>
    <scope>NUCLEOTIDE SEQUENCE [LARGE SCALE GENOMIC DNA]</scope>
    <source>
        <strain evidence="7 8">ATCC 64428</strain>
    </source>
</reference>
<evidence type="ECO:0000256" key="3">
    <source>
        <dbReference type="ARBA" id="ARBA00022540"/>
    </source>
</evidence>
<keyword evidence="2 5" id="KW-0963">Cytoplasm</keyword>
<dbReference type="InterPro" id="IPR045237">
    <property type="entry name" value="COPS7/eIF3m"/>
</dbReference>
<dbReference type="Pfam" id="PF18005">
    <property type="entry name" value="eIF3m_C_helix"/>
    <property type="match status" value="1"/>
</dbReference>
<dbReference type="OrthoDB" id="10267031at2759"/>
<dbReference type="Proteomes" id="UP000054144">
    <property type="component" value="Unassembled WGS sequence"/>
</dbReference>
<proteinExistence type="inferred from homology"/>
<dbReference type="GO" id="GO:0071541">
    <property type="term" value="C:eukaryotic translation initiation factor 3 complex, eIF3m"/>
    <property type="evidence" value="ECO:0007669"/>
    <property type="project" value="UniProtKB-UniRule"/>
</dbReference>
<dbReference type="HAMAP" id="MF_03012">
    <property type="entry name" value="eIF3m"/>
    <property type="match status" value="1"/>
</dbReference>
<protein>
    <recommendedName>
        <fullName evidence="5">Eukaryotic translation initiation factor 3 subunit M</fullName>
        <shortName evidence="5">eIF3m</shortName>
    </recommendedName>
</protein>
<dbReference type="Pfam" id="PF01399">
    <property type="entry name" value="PCI"/>
    <property type="match status" value="1"/>
</dbReference>
<dbReference type="EMBL" id="KN881644">
    <property type="protein sequence ID" value="KIY52318.1"/>
    <property type="molecule type" value="Genomic_DNA"/>
</dbReference>
<comment type="similarity">
    <text evidence="5">Belongs to the eIF-3 subunit M family.</text>
</comment>
<sequence>MADSVSIFSEGTFEEQILEIINYLARTWPEETRPAYVQPFADALKTPEGQKPLDEDGPRKKQVLSTVLAEVTSLGDGSDEEIEGFFNLIYSHVLSIYPSVELVDPIASLLSVVFVAPSEQSAVKYRILSNLYNVLPRTSPLRLQVYSTLLSLASSQDDLDVLQLTPSEVERQLGEWEVSTDQKSAFLELIIEAFTKTGDLASAYPFSLLHLKLFDSSSPKARQAGIDAIVLALRLPQVFDFNPLFKLDGVIAAKDHELFSLLQVFLTGSLQDYNAWMTNHAGVLEQYGLRSDDLLRKIRLLTLASLAFKSVGSNLPYAKIAEVLEITSSEVEAWVIDVIRAGLLVGKLSQTTQTLHVVRSTARVFEKEQWQILENRLVSWKSNLSSVLEVIAAARRNGGNVHVSAQTQTVTV</sequence>
<comment type="subunit">
    <text evidence="5">Component of the eukaryotic translation initiation factor 3 (eIF-3) complex.</text>
</comment>
<comment type="function">
    <text evidence="5">Component of the eukaryotic translation initiation factor 3 (eIF-3) complex, which is involved in protein synthesis of a specialized repertoire of mRNAs and, together with other initiation factors, stimulates binding of mRNA and methionyl-tRNAi to the 40S ribosome. The eIF-3 complex specifically targets and initiates translation of a subset of mRNAs involved in cell proliferation.</text>
</comment>
<evidence type="ECO:0000256" key="4">
    <source>
        <dbReference type="ARBA" id="ARBA00022917"/>
    </source>
</evidence>